<name>D9WCL2_9ACTN</name>
<gene>
    <name evidence="2" type="ORF">SSOG_00671</name>
</gene>
<dbReference type="InterPro" id="IPR036291">
    <property type="entry name" value="NAD(P)-bd_dom_sf"/>
</dbReference>
<sequence>MEAVMGRRIVVSGGGTGIGLATAESFAADGDRVVIVGRRTEVLRAAADKLNATHGDGLVTWTAADLSDPGQTRRAADEIAADGPVDVIVTNAGGNVAPGNDGTLEGIADQYQRNFAANVLTAVLLTEALIPHIARPGGRIVHLSSVAALRGPGSYGGTKAALHTYTFELAKRLGAEGVTANAVAPGYVEDTEFFGERGTPEFIAQQIGQTLTGQPGVPAEIAAAIRYLASPEAAYVTGQVLHINGGAQYGR</sequence>
<accession>D9WCL2</accession>
<dbReference type="PANTHER" id="PTHR42760:SF40">
    <property type="entry name" value="3-OXOACYL-[ACYL-CARRIER-PROTEIN] REDUCTASE, CHLOROPLASTIC"/>
    <property type="match status" value="1"/>
</dbReference>
<dbReference type="PRINTS" id="PR00080">
    <property type="entry name" value="SDRFAMILY"/>
</dbReference>
<dbReference type="InterPro" id="IPR002347">
    <property type="entry name" value="SDR_fam"/>
</dbReference>
<evidence type="ECO:0000313" key="2">
    <source>
        <dbReference type="EMBL" id="EFL20959.1"/>
    </source>
</evidence>
<dbReference type="GO" id="GO:0016616">
    <property type="term" value="F:oxidoreductase activity, acting on the CH-OH group of donors, NAD or NADP as acceptor"/>
    <property type="evidence" value="ECO:0007669"/>
    <property type="project" value="TreeGrafter"/>
</dbReference>
<dbReference type="GO" id="GO:0030497">
    <property type="term" value="P:fatty acid elongation"/>
    <property type="evidence" value="ECO:0007669"/>
    <property type="project" value="TreeGrafter"/>
</dbReference>
<protein>
    <submittedName>
        <fullName evidence="2">Short-chain dehydrogenase/reductase family oxidoreductase</fullName>
    </submittedName>
</protein>
<dbReference type="Pfam" id="PF13561">
    <property type="entry name" value="adh_short_C2"/>
    <property type="match status" value="1"/>
</dbReference>
<dbReference type="Proteomes" id="UP000003963">
    <property type="component" value="Unassembled WGS sequence"/>
</dbReference>
<organism evidence="2 3">
    <name type="scientific">Streptomyces himastatinicus ATCC 53653</name>
    <dbReference type="NCBI Taxonomy" id="457427"/>
    <lineage>
        <taxon>Bacteria</taxon>
        <taxon>Bacillati</taxon>
        <taxon>Actinomycetota</taxon>
        <taxon>Actinomycetes</taxon>
        <taxon>Kitasatosporales</taxon>
        <taxon>Streptomycetaceae</taxon>
        <taxon>Streptomyces</taxon>
        <taxon>Streptomyces violaceusniger group</taxon>
    </lineage>
</organism>
<dbReference type="AlphaFoldDB" id="D9WCL2"/>
<evidence type="ECO:0000256" key="1">
    <source>
        <dbReference type="ARBA" id="ARBA00006484"/>
    </source>
</evidence>
<evidence type="ECO:0000313" key="3">
    <source>
        <dbReference type="Proteomes" id="UP000003963"/>
    </source>
</evidence>
<dbReference type="SUPFAM" id="SSF51735">
    <property type="entry name" value="NAD(P)-binding Rossmann-fold domains"/>
    <property type="match status" value="1"/>
</dbReference>
<dbReference type="PANTHER" id="PTHR42760">
    <property type="entry name" value="SHORT-CHAIN DEHYDROGENASES/REDUCTASES FAMILY MEMBER"/>
    <property type="match status" value="1"/>
</dbReference>
<comment type="similarity">
    <text evidence="1">Belongs to the short-chain dehydrogenases/reductases (SDR) family.</text>
</comment>
<dbReference type="EMBL" id="GG657754">
    <property type="protein sequence ID" value="EFL20959.1"/>
    <property type="molecule type" value="Genomic_DNA"/>
</dbReference>
<dbReference type="Gene3D" id="3.40.50.720">
    <property type="entry name" value="NAD(P)-binding Rossmann-like Domain"/>
    <property type="match status" value="1"/>
</dbReference>
<proteinExistence type="inferred from homology"/>
<keyword evidence="3" id="KW-1185">Reference proteome</keyword>
<dbReference type="CDD" id="cd05233">
    <property type="entry name" value="SDR_c"/>
    <property type="match status" value="1"/>
</dbReference>
<reference evidence="2 3" key="1">
    <citation type="submission" date="2009-02" db="EMBL/GenBank/DDBJ databases">
        <title>Annotation of Streptomyces hygroscopicus strain ATCC 53653.</title>
        <authorList>
            <consortium name="The Broad Institute Genome Sequencing Platform"/>
            <consortium name="Broad Institute Microbial Sequencing Center"/>
            <person name="Fischbach M."/>
            <person name="Godfrey P."/>
            <person name="Ward D."/>
            <person name="Young S."/>
            <person name="Zeng Q."/>
            <person name="Koehrsen M."/>
            <person name="Alvarado L."/>
            <person name="Berlin A.M."/>
            <person name="Bochicchio J."/>
            <person name="Borenstein D."/>
            <person name="Chapman S.B."/>
            <person name="Chen Z."/>
            <person name="Engels R."/>
            <person name="Freedman E."/>
            <person name="Gellesch M."/>
            <person name="Goldberg J."/>
            <person name="Griggs A."/>
            <person name="Gujja S."/>
            <person name="Heilman E.R."/>
            <person name="Heiman D.I."/>
            <person name="Hepburn T.A."/>
            <person name="Howarth C."/>
            <person name="Jen D."/>
            <person name="Larson L."/>
            <person name="Lewis B."/>
            <person name="Mehta T."/>
            <person name="Park D."/>
            <person name="Pearson M."/>
            <person name="Richards J."/>
            <person name="Roberts A."/>
            <person name="Saif S."/>
            <person name="Shea T.D."/>
            <person name="Shenoy N."/>
            <person name="Sisk P."/>
            <person name="Stolte C."/>
            <person name="Sykes S.N."/>
            <person name="Thomson T."/>
            <person name="Walk T."/>
            <person name="White J."/>
            <person name="Yandava C."/>
            <person name="Straight P."/>
            <person name="Clardy J."/>
            <person name="Hung D."/>
            <person name="Kolter R."/>
            <person name="Mekalanos J."/>
            <person name="Walker S."/>
            <person name="Walsh C.T."/>
            <person name="Wieland-Brown L.C."/>
            <person name="Haas B."/>
            <person name="Nusbaum C."/>
            <person name="Birren B."/>
        </authorList>
    </citation>
    <scope>NUCLEOTIDE SEQUENCE [LARGE SCALE GENOMIC DNA]</scope>
    <source>
        <strain evidence="2 3">ATCC 53653</strain>
    </source>
</reference>
<dbReference type="PRINTS" id="PR00081">
    <property type="entry name" value="GDHRDH"/>
</dbReference>
<dbReference type="HOGENOM" id="CLU_010194_1_2_11"/>
<dbReference type="STRING" id="457427.SSOG_00671"/>